<dbReference type="GO" id="GO:0005739">
    <property type="term" value="C:mitochondrion"/>
    <property type="evidence" value="ECO:0007669"/>
    <property type="project" value="TreeGrafter"/>
</dbReference>
<evidence type="ECO:0000313" key="13">
    <source>
        <dbReference type="Proteomes" id="UP000076738"/>
    </source>
</evidence>
<dbReference type="InterPro" id="IPR001544">
    <property type="entry name" value="Aminotrans_IV"/>
</dbReference>
<dbReference type="OrthoDB" id="1732691at2759"/>
<reference evidence="12 13" key="1">
    <citation type="journal article" date="2016" name="Mol. Biol. Evol.">
        <title>Comparative Genomics of Early-Diverging Mushroom-Forming Fungi Provides Insights into the Origins of Lignocellulose Decay Capabilities.</title>
        <authorList>
            <person name="Nagy L.G."/>
            <person name="Riley R."/>
            <person name="Tritt A."/>
            <person name="Adam C."/>
            <person name="Daum C."/>
            <person name="Floudas D."/>
            <person name="Sun H."/>
            <person name="Yadav J.S."/>
            <person name="Pangilinan J."/>
            <person name="Larsson K.H."/>
            <person name="Matsuura K."/>
            <person name="Barry K."/>
            <person name="Labutti K."/>
            <person name="Kuo R."/>
            <person name="Ohm R.A."/>
            <person name="Bhattacharya S.S."/>
            <person name="Shirouzu T."/>
            <person name="Yoshinaga Y."/>
            <person name="Martin F.M."/>
            <person name="Grigoriev I.V."/>
            <person name="Hibbett D.S."/>
        </authorList>
    </citation>
    <scope>NUCLEOTIDE SEQUENCE [LARGE SCALE GENOMIC DNA]</scope>
    <source>
        <strain evidence="12 13">TUFC12733</strain>
    </source>
</reference>
<dbReference type="InterPro" id="IPR033939">
    <property type="entry name" value="BCAT_family"/>
</dbReference>
<keyword evidence="5 11" id="KW-0808">Transferase</keyword>
<dbReference type="InterPro" id="IPR043132">
    <property type="entry name" value="BCAT-like_C"/>
</dbReference>
<dbReference type="PROSITE" id="PS00770">
    <property type="entry name" value="AA_TRANSFER_CLASS_4"/>
    <property type="match status" value="1"/>
</dbReference>
<dbReference type="EC" id="2.6.1.42" evidence="11"/>
<dbReference type="NCBIfam" id="NF009897">
    <property type="entry name" value="PRK13357.1"/>
    <property type="match status" value="1"/>
</dbReference>
<evidence type="ECO:0000256" key="5">
    <source>
        <dbReference type="ARBA" id="ARBA00022679"/>
    </source>
</evidence>
<dbReference type="GO" id="GO:0009098">
    <property type="term" value="P:L-leucine biosynthetic process"/>
    <property type="evidence" value="ECO:0007669"/>
    <property type="project" value="TreeGrafter"/>
</dbReference>
<dbReference type="EMBL" id="KV417271">
    <property type="protein sequence ID" value="KZO99782.1"/>
    <property type="molecule type" value="Genomic_DNA"/>
</dbReference>
<keyword evidence="6 10" id="KW-0663">Pyridoxal phosphate</keyword>
<dbReference type="PANTHER" id="PTHR11825:SF44">
    <property type="entry name" value="BRANCHED-CHAIN-AMINO-ACID AMINOTRANSFERASE"/>
    <property type="match status" value="1"/>
</dbReference>
<comment type="similarity">
    <text evidence="2 9">Belongs to the class-IV pyridoxal-phosphate-dependent aminotransferase family.</text>
</comment>
<proteinExistence type="inferred from homology"/>
<evidence type="ECO:0000256" key="7">
    <source>
        <dbReference type="ARBA" id="ARBA00023304"/>
    </source>
</evidence>
<evidence type="ECO:0000256" key="8">
    <source>
        <dbReference type="PIRSR" id="PIRSR006468-1"/>
    </source>
</evidence>
<dbReference type="GO" id="GO:0052655">
    <property type="term" value="F:L-valine-2-oxoglutarate transaminase activity"/>
    <property type="evidence" value="ECO:0007669"/>
    <property type="project" value="RHEA"/>
</dbReference>
<dbReference type="STRING" id="1330018.A0A167QI22"/>
<evidence type="ECO:0000256" key="9">
    <source>
        <dbReference type="RuleBase" id="RU004106"/>
    </source>
</evidence>
<protein>
    <recommendedName>
        <fullName evidence="11">Branched-chain-amino-acid aminotransferase</fullName>
        <ecNumber evidence="11">2.6.1.42</ecNumber>
    </recommendedName>
</protein>
<dbReference type="PANTHER" id="PTHR11825">
    <property type="entry name" value="SUBGROUP IIII AMINOTRANSFERASE"/>
    <property type="match status" value="1"/>
</dbReference>
<dbReference type="InterPro" id="IPR005786">
    <property type="entry name" value="B_amino_transII"/>
</dbReference>
<dbReference type="Gene3D" id="3.20.10.10">
    <property type="entry name" value="D-amino Acid Aminotransferase, subunit A, domain 2"/>
    <property type="match status" value="1"/>
</dbReference>
<dbReference type="CDD" id="cd01557">
    <property type="entry name" value="BCAT_beta_family"/>
    <property type="match status" value="1"/>
</dbReference>
<dbReference type="SUPFAM" id="SSF56752">
    <property type="entry name" value="D-aminoacid aminotransferase-like PLP-dependent enzymes"/>
    <property type="match status" value="1"/>
</dbReference>
<evidence type="ECO:0000256" key="2">
    <source>
        <dbReference type="ARBA" id="ARBA00009320"/>
    </source>
</evidence>
<dbReference type="Gene3D" id="3.30.470.10">
    <property type="match status" value="1"/>
</dbReference>
<keyword evidence="7 11" id="KW-0100">Branched-chain amino acid biosynthesis</keyword>
<gene>
    <name evidence="12" type="ORF">CALVIDRAFT_477006</name>
</gene>
<name>A0A167QI22_CALVF</name>
<dbReference type="InterPro" id="IPR036038">
    <property type="entry name" value="Aminotransferase-like"/>
</dbReference>
<evidence type="ECO:0000256" key="4">
    <source>
        <dbReference type="ARBA" id="ARBA00022605"/>
    </source>
</evidence>
<evidence type="ECO:0000256" key="3">
    <source>
        <dbReference type="ARBA" id="ARBA00022576"/>
    </source>
</evidence>
<dbReference type="NCBIfam" id="TIGR01123">
    <property type="entry name" value="ilvE_II"/>
    <property type="match status" value="1"/>
</dbReference>
<dbReference type="GO" id="GO:0009099">
    <property type="term" value="P:L-valine biosynthetic process"/>
    <property type="evidence" value="ECO:0007669"/>
    <property type="project" value="TreeGrafter"/>
</dbReference>
<evidence type="ECO:0000256" key="11">
    <source>
        <dbReference type="RuleBase" id="RU004517"/>
    </source>
</evidence>
<dbReference type="InterPro" id="IPR018300">
    <property type="entry name" value="Aminotrans_IV_CS"/>
</dbReference>
<dbReference type="Pfam" id="PF01063">
    <property type="entry name" value="Aminotran_4"/>
    <property type="match status" value="1"/>
</dbReference>
<keyword evidence="3 11" id="KW-0032">Aminotransferase</keyword>
<organism evidence="12 13">
    <name type="scientific">Calocera viscosa (strain TUFC12733)</name>
    <dbReference type="NCBI Taxonomy" id="1330018"/>
    <lineage>
        <taxon>Eukaryota</taxon>
        <taxon>Fungi</taxon>
        <taxon>Dikarya</taxon>
        <taxon>Basidiomycota</taxon>
        <taxon>Agaricomycotina</taxon>
        <taxon>Dacrymycetes</taxon>
        <taxon>Dacrymycetales</taxon>
        <taxon>Dacrymycetaceae</taxon>
        <taxon>Calocera</taxon>
    </lineage>
</organism>
<comment type="catalytic activity">
    <reaction evidence="11">
        <text>L-isoleucine + 2-oxoglutarate = (S)-3-methyl-2-oxopentanoate + L-glutamate</text>
        <dbReference type="Rhea" id="RHEA:24801"/>
        <dbReference type="ChEBI" id="CHEBI:16810"/>
        <dbReference type="ChEBI" id="CHEBI:29985"/>
        <dbReference type="ChEBI" id="CHEBI:35146"/>
        <dbReference type="ChEBI" id="CHEBI:58045"/>
        <dbReference type="EC" id="2.6.1.42"/>
    </reaction>
</comment>
<comment type="catalytic activity">
    <reaction evidence="11">
        <text>L-valine + 2-oxoglutarate = 3-methyl-2-oxobutanoate + L-glutamate</text>
        <dbReference type="Rhea" id="RHEA:24813"/>
        <dbReference type="ChEBI" id="CHEBI:11851"/>
        <dbReference type="ChEBI" id="CHEBI:16810"/>
        <dbReference type="ChEBI" id="CHEBI:29985"/>
        <dbReference type="ChEBI" id="CHEBI:57762"/>
        <dbReference type="EC" id="2.6.1.42"/>
    </reaction>
</comment>
<dbReference type="GO" id="GO:0052654">
    <property type="term" value="F:L-leucine-2-oxoglutarate transaminase activity"/>
    <property type="evidence" value="ECO:0007669"/>
    <property type="project" value="RHEA"/>
</dbReference>
<dbReference type="FunFam" id="3.20.10.10:FF:000004">
    <property type="entry name" value="Branched-chain-amino-acid aminotransferase"/>
    <property type="match status" value="1"/>
</dbReference>
<dbReference type="AlphaFoldDB" id="A0A167QI22"/>
<comment type="catalytic activity">
    <reaction evidence="11">
        <text>L-leucine + 2-oxoglutarate = 4-methyl-2-oxopentanoate + L-glutamate</text>
        <dbReference type="Rhea" id="RHEA:18321"/>
        <dbReference type="ChEBI" id="CHEBI:16810"/>
        <dbReference type="ChEBI" id="CHEBI:17865"/>
        <dbReference type="ChEBI" id="CHEBI:29985"/>
        <dbReference type="ChEBI" id="CHEBI:57427"/>
        <dbReference type="EC" id="2.6.1.42"/>
    </reaction>
</comment>
<dbReference type="Proteomes" id="UP000076738">
    <property type="component" value="Unassembled WGS sequence"/>
</dbReference>
<evidence type="ECO:0000256" key="6">
    <source>
        <dbReference type="ARBA" id="ARBA00022898"/>
    </source>
</evidence>
<evidence type="ECO:0000313" key="12">
    <source>
        <dbReference type="EMBL" id="KZO99782.1"/>
    </source>
</evidence>
<feature type="modified residue" description="N6-(pyridoxal phosphate)lysine" evidence="8">
    <location>
        <position position="207"/>
    </location>
</feature>
<evidence type="ECO:0000256" key="10">
    <source>
        <dbReference type="RuleBase" id="RU004516"/>
    </source>
</evidence>
<keyword evidence="4 11" id="KW-0028">Amino-acid biosynthesis</keyword>
<keyword evidence="13" id="KW-1185">Reference proteome</keyword>
<dbReference type="GO" id="GO:0052656">
    <property type="term" value="F:L-isoleucine-2-oxoglutarate transaminase activity"/>
    <property type="evidence" value="ECO:0007669"/>
    <property type="project" value="RHEA"/>
</dbReference>
<dbReference type="InterPro" id="IPR043131">
    <property type="entry name" value="BCAT-like_N"/>
</dbReference>
<dbReference type="FunFam" id="3.30.470.10:FF:000005">
    <property type="entry name" value="Branched-chain-amino-acid aminotransferase"/>
    <property type="match status" value="1"/>
</dbReference>
<sequence>MTGEITTLPDIDPLLLRILPNPRPGTPPPSSKLVFGKTFTDHMLTVRWTSAGGWEAPVIGPYAPLSLEPSAVVLHYANALFEGLKAYRSNTGRITLFRPDMNMSRMNRTAERIALPTFSGPALIELISELVRLDASWIPQEPGHSLYVRPTLIGTQNALGVGPSTSALLFVICSPVGPYYKGGFKPIALLATTKHVRAAPGGIGSYKLAANYAPGIIPQLEAAMEGYAQNLWLWGPEHFLTEVGTMNLFVVLRREDGATELVTPPLNDIILPGVTRDSVLSLARSHSSTPLPGLPENFIVSERAITMPELVSASKAGRLLEVFGAGTAAIVCPVDRIGYLGEDIIVPTGERGMGPVSEVMYREIVGRQTGVIPSDWAWVVKE</sequence>
<evidence type="ECO:0000256" key="1">
    <source>
        <dbReference type="ARBA" id="ARBA00001933"/>
    </source>
</evidence>
<dbReference type="PIRSF" id="PIRSF006468">
    <property type="entry name" value="BCAT1"/>
    <property type="match status" value="1"/>
</dbReference>
<accession>A0A167QI22</accession>
<comment type="cofactor">
    <cofactor evidence="1 10">
        <name>pyridoxal 5'-phosphate</name>
        <dbReference type="ChEBI" id="CHEBI:597326"/>
    </cofactor>
</comment>